<sequence length="194" mass="21345">MRPLEEWEWTDDVRELLTPTIASVDAIERQGAAADRAPRTKPLNILLVLAHNPHLLRPFLPWATALALGGSLDRRHCELLALRAAWNCRSDFEWGHHVEYALAFGLNDDEIARVPAGADAPGWSPAEAVLLRAADELHSAAVVSAQTWAALTEHFDEAQLVELVMTVGQYTMLSMVANTFAVEVEDGLDLLPHA</sequence>
<organism evidence="4">
    <name type="scientific">freshwater metagenome</name>
    <dbReference type="NCBI Taxonomy" id="449393"/>
    <lineage>
        <taxon>unclassified sequences</taxon>
        <taxon>metagenomes</taxon>
        <taxon>ecological metagenomes</taxon>
    </lineage>
</organism>
<reference evidence="4" key="1">
    <citation type="submission" date="2020-05" db="EMBL/GenBank/DDBJ databases">
        <authorList>
            <person name="Chiriac C."/>
            <person name="Salcher M."/>
            <person name="Ghai R."/>
            <person name="Kavagutti S V."/>
        </authorList>
    </citation>
    <scope>NUCLEOTIDE SEQUENCE</scope>
</reference>
<feature type="domain" description="Carboxymuconolactone decarboxylase-like" evidence="1">
    <location>
        <begin position="55"/>
        <end position="136"/>
    </location>
</feature>
<accession>A0A6J7HZJ0</accession>
<evidence type="ECO:0000313" key="2">
    <source>
        <dbReference type="EMBL" id="CAB4742850.1"/>
    </source>
</evidence>
<gene>
    <name evidence="2" type="ORF">UFOPK2754_01298</name>
    <name evidence="3" type="ORF">UFOPK3139_02609</name>
    <name evidence="4" type="ORF">UFOPK3543_02249</name>
    <name evidence="5" type="ORF">UFOPK3967_02187</name>
</gene>
<dbReference type="Pfam" id="PF02627">
    <property type="entry name" value="CMD"/>
    <property type="match status" value="1"/>
</dbReference>
<dbReference type="EMBL" id="CAFABA010000143">
    <property type="protein sequence ID" value="CAB4835743.1"/>
    <property type="molecule type" value="Genomic_DNA"/>
</dbReference>
<dbReference type="EMBL" id="CAFBOS010000156">
    <property type="protein sequence ID" value="CAB5010101.1"/>
    <property type="molecule type" value="Genomic_DNA"/>
</dbReference>
<name>A0A6J7HZJ0_9ZZZZ</name>
<dbReference type="GO" id="GO:0051920">
    <property type="term" value="F:peroxiredoxin activity"/>
    <property type="evidence" value="ECO:0007669"/>
    <property type="project" value="InterPro"/>
</dbReference>
<dbReference type="SUPFAM" id="SSF69118">
    <property type="entry name" value="AhpD-like"/>
    <property type="match status" value="1"/>
</dbReference>
<proteinExistence type="predicted"/>
<evidence type="ECO:0000313" key="5">
    <source>
        <dbReference type="EMBL" id="CAB5010101.1"/>
    </source>
</evidence>
<evidence type="ECO:0000313" key="4">
    <source>
        <dbReference type="EMBL" id="CAB4923928.1"/>
    </source>
</evidence>
<dbReference type="InterPro" id="IPR029032">
    <property type="entry name" value="AhpD-like"/>
</dbReference>
<dbReference type="PANTHER" id="PTHR34846">
    <property type="entry name" value="4-CARBOXYMUCONOLACTONE DECARBOXYLASE FAMILY PROTEIN (AFU_ORTHOLOGUE AFUA_6G11590)"/>
    <property type="match status" value="1"/>
</dbReference>
<evidence type="ECO:0000313" key="3">
    <source>
        <dbReference type="EMBL" id="CAB4835743.1"/>
    </source>
</evidence>
<dbReference type="Gene3D" id="1.20.1290.10">
    <property type="entry name" value="AhpD-like"/>
    <property type="match status" value="1"/>
</dbReference>
<dbReference type="EMBL" id="CAEZYR010000041">
    <property type="protein sequence ID" value="CAB4742850.1"/>
    <property type="molecule type" value="Genomic_DNA"/>
</dbReference>
<evidence type="ECO:0000259" key="1">
    <source>
        <dbReference type="Pfam" id="PF02627"/>
    </source>
</evidence>
<dbReference type="InterPro" id="IPR003779">
    <property type="entry name" value="CMD-like"/>
</dbReference>
<dbReference type="EMBL" id="CAFBMH010000103">
    <property type="protein sequence ID" value="CAB4923928.1"/>
    <property type="molecule type" value="Genomic_DNA"/>
</dbReference>
<protein>
    <submittedName>
        <fullName evidence="4">Unannotated protein</fullName>
    </submittedName>
</protein>
<dbReference type="PANTHER" id="PTHR34846:SF5">
    <property type="entry name" value="CARBOXYMUCONOLACTONE DECARBOXYLASE-LIKE DOMAIN-CONTAINING PROTEIN"/>
    <property type="match status" value="1"/>
</dbReference>
<dbReference type="AlphaFoldDB" id="A0A6J7HZJ0"/>